<feature type="domain" description="4Fe-4S ferredoxin-type" evidence="7">
    <location>
        <begin position="251"/>
        <end position="281"/>
    </location>
</feature>
<keyword evidence="5" id="KW-0408">Iron</keyword>
<dbReference type="InterPro" id="IPR050157">
    <property type="entry name" value="PSI_iron-sulfur_center"/>
</dbReference>
<evidence type="ECO:0000313" key="8">
    <source>
        <dbReference type="EMBL" id="OIJ11595.1"/>
    </source>
</evidence>
<dbReference type="SUPFAM" id="SSF54862">
    <property type="entry name" value="4Fe-4S ferredoxins"/>
    <property type="match status" value="1"/>
</dbReference>
<dbReference type="RefSeq" id="WP_071313528.1">
    <property type="nucleotide sequence ID" value="NZ_MLQQ01000026.1"/>
</dbReference>
<dbReference type="Pfam" id="PF12838">
    <property type="entry name" value="Fer4_7"/>
    <property type="match status" value="2"/>
</dbReference>
<accession>A0A1S2LJE8</accession>
<evidence type="ECO:0000256" key="4">
    <source>
        <dbReference type="ARBA" id="ARBA00022723"/>
    </source>
</evidence>
<dbReference type="InterPro" id="IPR017896">
    <property type="entry name" value="4Fe4S_Fe-S-bd"/>
</dbReference>
<comment type="cofactor">
    <cofactor evidence="1">
        <name>[4Fe-4S] cluster</name>
        <dbReference type="ChEBI" id="CHEBI:49883"/>
    </cofactor>
</comment>
<keyword evidence="9" id="KW-1185">Reference proteome</keyword>
<keyword evidence="3" id="KW-0004">4Fe-4S</keyword>
<evidence type="ECO:0000256" key="1">
    <source>
        <dbReference type="ARBA" id="ARBA00001966"/>
    </source>
</evidence>
<dbReference type="InterPro" id="IPR017900">
    <property type="entry name" value="4Fe4S_Fe_S_CS"/>
</dbReference>
<sequence>MWQKLLMKRMIDKSFVRWSETRCLRNRNKHSQCSACVDICPQPALKIVDGQLSFKDDHCSNCKLCVHVCPTEAMYYEYEQLYKYEQKIQSYETVCFSCEEQGNGSTDVILPCISALTPEMLMIADLYGKEKQIFWNEKTCQTCKSNWSHERNLDWVDDWNKSDVFKSNVNIISHPEQKITNKRKLTRRELFSFTKDKSKEHVATLVFDSFDNFTNIKNKLSLTDRRKYLVAYLKRKNMSGKVPDKMAKKLGVVNINVTSNCQLCQKCSAVCPTGALKIVETEEMKALTFQAQHCIDCDICEHVCLEISKQSICFEEIQNKTVLQEQKLNKCPSCGDVKLENDTYCDECNVKQVRKNILLHNW</sequence>
<reference evidence="8 9" key="1">
    <citation type="submission" date="2016-10" db="EMBL/GenBank/DDBJ databases">
        <title>Draft genome sequences of four alkaliphilic bacteria belonging to the Anaerobacillus genus.</title>
        <authorList>
            <person name="Bassil N.M."/>
            <person name="Lloyd J.R."/>
        </authorList>
    </citation>
    <scope>NUCLEOTIDE SEQUENCE [LARGE SCALE GENOMIC DNA]</scope>
    <source>
        <strain evidence="8 9">DSM 15340</strain>
    </source>
</reference>
<dbReference type="PANTHER" id="PTHR24960">
    <property type="entry name" value="PHOTOSYSTEM I IRON-SULFUR CENTER-RELATED"/>
    <property type="match status" value="1"/>
</dbReference>
<name>A0A1S2LJE8_9BACI</name>
<organism evidence="8 9">
    <name type="scientific">Anaerobacillus arseniciselenatis</name>
    <dbReference type="NCBI Taxonomy" id="85682"/>
    <lineage>
        <taxon>Bacteria</taxon>
        <taxon>Bacillati</taxon>
        <taxon>Bacillota</taxon>
        <taxon>Bacilli</taxon>
        <taxon>Bacillales</taxon>
        <taxon>Bacillaceae</taxon>
        <taxon>Anaerobacillus</taxon>
    </lineage>
</organism>
<evidence type="ECO:0000256" key="5">
    <source>
        <dbReference type="ARBA" id="ARBA00023004"/>
    </source>
</evidence>
<dbReference type="AlphaFoldDB" id="A0A1S2LJE8"/>
<dbReference type="GO" id="GO:0046872">
    <property type="term" value="F:metal ion binding"/>
    <property type="evidence" value="ECO:0007669"/>
    <property type="project" value="UniProtKB-KW"/>
</dbReference>
<comment type="caution">
    <text evidence="8">The sequence shown here is derived from an EMBL/GenBank/DDBJ whole genome shotgun (WGS) entry which is preliminary data.</text>
</comment>
<keyword evidence="6" id="KW-0411">Iron-sulfur</keyword>
<dbReference type="OrthoDB" id="9672at2"/>
<comment type="function">
    <text evidence="2">Ferredoxins are iron-sulfur proteins that transfer electrons in a wide variety of metabolic reactions.</text>
</comment>
<dbReference type="Gene3D" id="3.30.70.20">
    <property type="match status" value="2"/>
</dbReference>
<evidence type="ECO:0000313" key="9">
    <source>
        <dbReference type="Proteomes" id="UP000180098"/>
    </source>
</evidence>
<dbReference type="PROSITE" id="PS00198">
    <property type="entry name" value="4FE4S_FER_1"/>
    <property type="match status" value="2"/>
</dbReference>
<evidence type="ECO:0000256" key="2">
    <source>
        <dbReference type="ARBA" id="ARBA00003532"/>
    </source>
</evidence>
<evidence type="ECO:0000259" key="7">
    <source>
        <dbReference type="PROSITE" id="PS51379"/>
    </source>
</evidence>
<evidence type="ECO:0000256" key="6">
    <source>
        <dbReference type="ARBA" id="ARBA00023014"/>
    </source>
</evidence>
<dbReference type="EMBL" id="MLQQ01000026">
    <property type="protein sequence ID" value="OIJ11595.1"/>
    <property type="molecule type" value="Genomic_DNA"/>
</dbReference>
<dbReference type="GO" id="GO:0051539">
    <property type="term" value="F:4 iron, 4 sulfur cluster binding"/>
    <property type="evidence" value="ECO:0007669"/>
    <property type="project" value="UniProtKB-KW"/>
</dbReference>
<dbReference type="Proteomes" id="UP000180098">
    <property type="component" value="Unassembled WGS sequence"/>
</dbReference>
<dbReference type="PROSITE" id="PS51379">
    <property type="entry name" value="4FE4S_FER_2"/>
    <property type="match status" value="2"/>
</dbReference>
<evidence type="ECO:0000256" key="3">
    <source>
        <dbReference type="ARBA" id="ARBA00022485"/>
    </source>
</evidence>
<feature type="domain" description="4Fe-4S ferredoxin-type" evidence="7">
    <location>
        <begin position="50"/>
        <end position="79"/>
    </location>
</feature>
<dbReference type="PANTHER" id="PTHR24960:SF79">
    <property type="entry name" value="PHOTOSYSTEM I IRON-SULFUR CENTER"/>
    <property type="match status" value="1"/>
</dbReference>
<proteinExistence type="predicted"/>
<gene>
    <name evidence="8" type="ORF">BKP35_11675</name>
</gene>
<protein>
    <recommendedName>
        <fullName evidence="7">4Fe-4S ferredoxin-type domain-containing protein</fullName>
    </recommendedName>
</protein>
<keyword evidence="4" id="KW-0479">Metal-binding</keyword>